<sequence length="200" mass="21677">MTHADKTTRSLQAAEAAKETLHDEREEHEERAPQSVVAIVEGGSPVLTKAAEVKAEVAAEVESLAKDKGLVDEATVNKFKTAVSGDDGFLNAVATDERAKRLMAEGQTAEVPAKAETVGTSKVKVFETKADALKESKKYTGEPSRWDETLKQYTASSARIKKLEDRIVLKVFLITQIITLSIILGIAAIASAFKQRNEAH</sequence>
<evidence type="ECO:0000256" key="2">
    <source>
        <dbReference type="SAM" id="Phobius"/>
    </source>
</evidence>
<evidence type="ECO:0000256" key="1">
    <source>
        <dbReference type="SAM" id="MobiDB-lite"/>
    </source>
</evidence>
<dbReference type="EMBL" id="CANTFL010000740">
    <property type="protein sequence ID" value="CAI5727212.1"/>
    <property type="molecule type" value="Genomic_DNA"/>
</dbReference>
<reference evidence="3" key="1">
    <citation type="submission" date="2022-12" db="EMBL/GenBank/DDBJ databases">
        <authorList>
            <person name="Webb A."/>
        </authorList>
    </citation>
    <scope>NUCLEOTIDE SEQUENCE</scope>
    <source>
        <strain evidence="3">Hp1</strain>
    </source>
</reference>
<keyword evidence="2" id="KW-0812">Transmembrane</keyword>
<organism evidence="3 4">
    <name type="scientific">Hyaloperonospora brassicae</name>
    <name type="common">Brassica downy mildew</name>
    <name type="synonym">Peronospora brassicae</name>
    <dbReference type="NCBI Taxonomy" id="162125"/>
    <lineage>
        <taxon>Eukaryota</taxon>
        <taxon>Sar</taxon>
        <taxon>Stramenopiles</taxon>
        <taxon>Oomycota</taxon>
        <taxon>Peronosporomycetes</taxon>
        <taxon>Peronosporales</taxon>
        <taxon>Peronosporaceae</taxon>
        <taxon>Hyaloperonospora</taxon>
    </lineage>
</organism>
<evidence type="ECO:0000313" key="3">
    <source>
        <dbReference type="EMBL" id="CAI5727212.1"/>
    </source>
</evidence>
<proteinExistence type="predicted"/>
<feature type="compositionally biased region" description="Basic and acidic residues" evidence="1">
    <location>
        <begin position="16"/>
        <end position="32"/>
    </location>
</feature>
<evidence type="ECO:0000313" key="4">
    <source>
        <dbReference type="Proteomes" id="UP001162031"/>
    </source>
</evidence>
<accession>A0AAV0TUA5</accession>
<protein>
    <submittedName>
        <fullName evidence="3">Uncharacterized protein</fullName>
    </submittedName>
</protein>
<dbReference type="AlphaFoldDB" id="A0AAV0TUA5"/>
<keyword evidence="4" id="KW-1185">Reference proteome</keyword>
<gene>
    <name evidence="3" type="ORF">HBR001_LOCUS4035</name>
</gene>
<dbReference type="Proteomes" id="UP001162031">
    <property type="component" value="Unassembled WGS sequence"/>
</dbReference>
<name>A0AAV0TUA5_HYABA</name>
<feature type="region of interest" description="Disordered" evidence="1">
    <location>
        <begin position="1"/>
        <end position="34"/>
    </location>
</feature>
<keyword evidence="2" id="KW-1133">Transmembrane helix</keyword>
<feature type="transmembrane region" description="Helical" evidence="2">
    <location>
        <begin position="167"/>
        <end position="193"/>
    </location>
</feature>
<keyword evidence="2" id="KW-0472">Membrane</keyword>
<comment type="caution">
    <text evidence="3">The sequence shown here is derived from an EMBL/GenBank/DDBJ whole genome shotgun (WGS) entry which is preliminary data.</text>
</comment>